<evidence type="ECO:0008006" key="3">
    <source>
        <dbReference type="Google" id="ProtNLM"/>
    </source>
</evidence>
<feature type="non-terminal residue" evidence="1">
    <location>
        <position position="1"/>
    </location>
</feature>
<keyword evidence="2" id="KW-1185">Reference proteome</keyword>
<dbReference type="OrthoDB" id="10587407at2759"/>
<gene>
    <name evidence="1" type="ORF">CCACVL1_06221</name>
</gene>
<evidence type="ECO:0000313" key="1">
    <source>
        <dbReference type="EMBL" id="OMO94040.1"/>
    </source>
</evidence>
<sequence>IFADAGADKDGRVNKEEWKACICASSYVLKITEGASKYFPG</sequence>
<reference evidence="1 2" key="1">
    <citation type="submission" date="2013-09" db="EMBL/GenBank/DDBJ databases">
        <title>Corchorus capsularis genome sequencing.</title>
        <authorList>
            <person name="Alam M."/>
            <person name="Haque M.S."/>
            <person name="Islam M.S."/>
            <person name="Emdad E.M."/>
            <person name="Islam M.M."/>
            <person name="Ahmed B."/>
            <person name="Halim A."/>
            <person name="Hossen Q.M.M."/>
            <person name="Hossain M.Z."/>
            <person name="Ahmed R."/>
            <person name="Khan M.M."/>
            <person name="Islam R."/>
            <person name="Rashid M.M."/>
            <person name="Khan S.A."/>
            <person name="Rahman M.S."/>
            <person name="Alam M."/>
        </authorList>
    </citation>
    <scope>NUCLEOTIDE SEQUENCE [LARGE SCALE GENOMIC DNA]</scope>
    <source>
        <strain evidence="2">cv. CVL-1</strain>
        <tissue evidence="1">Whole seedling</tissue>
    </source>
</reference>
<comment type="caution">
    <text evidence="1">The sequence shown here is derived from an EMBL/GenBank/DDBJ whole genome shotgun (WGS) entry which is preliminary data.</text>
</comment>
<protein>
    <recommendedName>
        <fullName evidence="3">EF-hand domain-containing protein</fullName>
    </recommendedName>
</protein>
<organism evidence="1 2">
    <name type="scientific">Corchorus capsularis</name>
    <name type="common">Jute</name>
    <dbReference type="NCBI Taxonomy" id="210143"/>
    <lineage>
        <taxon>Eukaryota</taxon>
        <taxon>Viridiplantae</taxon>
        <taxon>Streptophyta</taxon>
        <taxon>Embryophyta</taxon>
        <taxon>Tracheophyta</taxon>
        <taxon>Spermatophyta</taxon>
        <taxon>Magnoliopsida</taxon>
        <taxon>eudicotyledons</taxon>
        <taxon>Gunneridae</taxon>
        <taxon>Pentapetalae</taxon>
        <taxon>rosids</taxon>
        <taxon>malvids</taxon>
        <taxon>Malvales</taxon>
        <taxon>Malvaceae</taxon>
        <taxon>Grewioideae</taxon>
        <taxon>Apeibeae</taxon>
        <taxon>Corchorus</taxon>
    </lineage>
</organism>
<proteinExistence type="predicted"/>
<dbReference type="Gramene" id="OMO94040">
    <property type="protein sequence ID" value="OMO94040"/>
    <property type="gene ID" value="CCACVL1_06221"/>
</dbReference>
<dbReference type="AlphaFoldDB" id="A0A1R3JGV0"/>
<accession>A0A1R3JGV0</accession>
<dbReference type="Proteomes" id="UP000188268">
    <property type="component" value="Unassembled WGS sequence"/>
</dbReference>
<dbReference type="EMBL" id="AWWV01007976">
    <property type="protein sequence ID" value="OMO94040.1"/>
    <property type="molecule type" value="Genomic_DNA"/>
</dbReference>
<evidence type="ECO:0000313" key="2">
    <source>
        <dbReference type="Proteomes" id="UP000188268"/>
    </source>
</evidence>
<name>A0A1R3JGV0_COCAP</name>